<dbReference type="AlphaFoldDB" id="A0A8C0PVY6"/>
<evidence type="ECO:0000256" key="2">
    <source>
        <dbReference type="ARBA" id="ARBA00022490"/>
    </source>
</evidence>
<evidence type="ECO:0000256" key="3">
    <source>
        <dbReference type="ARBA" id="ARBA00023212"/>
    </source>
</evidence>
<evidence type="ECO:0000256" key="1">
    <source>
        <dbReference type="ARBA" id="ARBA00004300"/>
    </source>
</evidence>
<evidence type="ECO:0008006" key="9">
    <source>
        <dbReference type="Google" id="ProtNLM"/>
    </source>
</evidence>
<dbReference type="Pfam" id="PF17730">
    <property type="entry name" value="Centro_C10orf90"/>
    <property type="match status" value="1"/>
</dbReference>
<evidence type="ECO:0000313" key="8">
    <source>
        <dbReference type="Proteomes" id="UP000694429"/>
    </source>
</evidence>
<keyword evidence="2" id="KW-0963">Cytoplasm</keyword>
<dbReference type="InterPro" id="IPR029299">
    <property type="entry name" value="ALMS_motif"/>
</dbReference>
<organism evidence="7 8">
    <name type="scientific">Canis lupus familiaris</name>
    <name type="common">Dog</name>
    <name type="synonym">Canis familiaris</name>
    <dbReference type="NCBI Taxonomy" id="9615"/>
    <lineage>
        <taxon>Eukaryota</taxon>
        <taxon>Metazoa</taxon>
        <taxon>Chordata</taxon>
        <taxon>Craniata</taxon>
        <taxon>Vertebrata</taxon>
        <taxon>Euteleostomi</taxon>
        <taxon>Mammalia</taxon>
        <taxon>Eutheria</taxon>
        <taxon>Laurasiatheria</taxon>
        <taxon>Carnivora</taxon>
        <taxon>Caniformia</taxon>
        <taxon>Canidae</taxon>
        <taxon>Canis</taxon>
    </lineage>
</organism>
<evidence type="ECO:0000256" key="4">
    <source>
        <dbReference type="SAM" id="MobiDB-lite"/>
    </source>
</evidence>
<proteinExistence type="predicted"/>
<dbReference type="PANTHER" id="PTHR21553">
    <property type="entry name" value="ALMS1-RELATED"/>
    <property type="match status" value="1"/>
</dbReference>
<evidence type="ECO:0000259" key="6">
    <source>
        <dbReference type="Pfam" id="PF17730"/>
    </source>
</evidence>
<evidence type="ECO:0000259" key="5">
    <source>
        <dbReference type="Pfam" id="PF15309"/>
    </source>
</evidence>
<dbReference type="Proteomes" id="UP000694429">
    <property type="component" value="Chromosome 28"/>
</dbReference>
<protein>
    <recommendedName>
        <fullName evidence="9">Fragile-site associated tumor suppressor</fullName>
    </recommendedName>
</protein>
<dbReference type="GO" id="GO:0005813">
    <property type="term" value="C:centrosome"/>
    <property type="evidence" value="ECO:0007669"/>
    <property type="project" value="UniProtKB-SubCell"/>
</dbReference>
<feature type="compositionally biased region" description="Pro residues" evidence="4">
    <location>
        <begin position="609"/>
        <end position="627"/>
    </location>
</feature>
<evidence type="ECO:0000313" key="7">
    <source>
        <dbReference type="Ensembl" id="ENSCAFP00030042620.1"/>
    </source>
</evidence>
<dbReference type="Pfam" id="PF15309">
    <property type="entry name" value="ALMS_motif"/>
    <property type="match status" value="1"/>
</dbReference>
<reference evidence="7" key="2">
    <citation type="submission" date="2025-08" db="UniProtKB">
        <authorList>
            <consortium name="Ensembl"/>
        </authorList>
    </citation>
    <scope>IDENTIFICATION</scope>
</reference>
<feature type="domain" description="Centrosomal protein C10orf90 N-terminal" evidence="6">
    <location>
        <begin position="220"/>
        <end position="638"/>
    </location>
</feature>
<sequence length="810" mass="89840">MRHPGIPTNTHQEGCAARHSDTAGHPTFQIRAFSTGLRNHVMVMDFVKSNWFPAQRRAQVCIIQMYQGLETAERAAGRYEIHSRLFSSPKDHSAWERNEGLSHAARNILVINRPLKLSQMSLKRQWNMIKLSEEGLRDNRYTTNDRITLKNLQSDVTEKKSDFTEETLASQNTKMISSIVISQLIDENKSKATRAALQVPCAPAPRAHPQASVGLPPGEPGPPRGFASITITARRVGPPAGSLAWEAQGALLAEPCAPAAPRGHQGPCTCAELSRTCSVMRLKVPETQPRLCEAHGYWVTNLEDNQEDAFPPGAPQAGKGPLVFSSCVHLRVSQQCPSSGGYLDGALPGPAQQPQRAGPKMHRSVLSLHLSCSSHRLTPDGADGPANGAPLCSALKQELTQRSPDLPGRHWNPGLQESFLKENPALEQVHLGPSACPCSGSRRVEDRAFSDVGVNQVTVSKGREDYPDCGPGRGASQLAIHIPGWSYATVETKVFSGSSKKQLREARVTLSAPPVEHKLVKDFLLDEYSSPSNCCQSSNFSEPSESQQQSLLKSRIPLSGFLCPLQDLCTPPQEDSGVQIEREFPKGDYKCCDLVVKIKECRKSEEPEPAPPEPAPPKPATPEPPETPDLSEDHSEGQRTPVGSLTLQEALETRKPQFISRSQERLKKLEHMVQQRKAQRKENLGQKQTLFPVRTNKKQFTVPHPLSDNLFKPKERYISEKEMHMRSKRIYNNLPEVKKKKEEQKKRVILQSNRLRAEVFKKVMARPPAGVTCVWRADADLEPDVFVSCFPSNYWTSSFKGTRSNHRLPC</sequence>
<feature type="region of interest" description="Disordered" evidence="4">
    <location>
        <begin position="602"/>
        <end position="661"/>
    </location>
</feature>
<comment type="subcellular location">
    <subcellularLocation>
        <location evidence="1">Cytoplasm</location>
        <location evidence="1">Cytoskeleton</location>
        <location evidence="1">Microtubule organizing center</location>
        <location evidence="1">Centrosome</location>
    </subcellularLocation>
</comment>
<accession>A0A8C0PVY6</accession>
<dbReference type="PANTHER" id="PTHR21553:SF24">
    <property type="entry name" value="(E2-INDEPENDENT) E3 UBIQUITIN-CONJUGATING ENZYME FATS"/>
    <property type="match status" value="1"/>
</dbReference>
<feature type="region of interest" description="Disordered" evidence="4">
    <location>
        <begin position="1"/>
        <end position="20"/>
    </location>
</feature>
<name>A0A8C0PVY6_CANLF</name>
<reference evidence="7" key="1">
    <citation type="submission" date="2019-03" db="EMBL/GenBank/DDBJ databases">
        <authorList>
            <person name="Warren W.C."/>
            <person name="Johnson G.S."/>
        </authorList>
    </citation>
    <scope>NUCLEOTIDE SEQUENCE [LARGE SCALE GENOMIC DNA]</scope>
    <source>
        <strain evidence="7">Basenji</strain>
    </source>
</reference>
<feature type="domain" description="ALMS motif" evidence="5">
    <location>
        <begin position="644"/>
        <end position="763"/>
    </location>
</feature>
<dbReference type="InterPro" id="IPR041179">
    <property type="entry name" value="C10orf90_N"/>
</dbReference>
<dbReference type="Ensembl" id="ENSCAFT00030048701.1">
    <property type="protein sequence ID" value="ENSCAFP00030042620.1"/>
    <property type="gene ID" value="ENSCAFG00030026301.1"/>
</dbReference>
<keyword evidence="3" id="KW-0206">Cytoskeleton</keyword>